<gene>
    <name evidence="1" type="ORF">GCM10023171_24740</name>
</gene>
<dbReference type="Proteomes" id="UP001500731">
    <property type="component" value="Unassembled WGS sequence"/>
</dbReference>
<accession>A0ABP8PHY2</accession>
<dbReference type="RefSeq" id="WP_345187378.1">
    <property type="nucleotide sequence ID" value="NZ_BAABGP010000017.1"/>
</dbReference>
<dbReference type="EMBL" id="BAABGP010000017">
    <property type="protein sequence ID" value="GAA4487284.1"/>
    <property type="molecule type" value="Genomic_DNA"/>
</dbReference>
<evidence type="ECO:0000313" key="2">
    <source>
        <dbReference type="Proteomes" id="UP001500731"/>
    </source>
</evidence>
<proteinExistence type="predicted"/>
<sequence length="126" mass="13038">MSVTLMLPLSAPLGVGRIVAVDEDSRTMRIRDLTTGVAYRVPGSVLPEFGALPWRGRVEACTVIATEEGVVTELVLDAVPVPGSAAPSGSAVALEGASLAAAAAKAQAAVWGGTDRPPQEEPERFW</sequence>
<reference evidence="2" key="1">
    <citation type="journal article" date="2019" name="Int. J. Syst. Evol. Microbiol.">
        <title>The Global Catalogue of Microorganisms (GCM) 10K type strain sequencing project: providing services to taxonomists for standard genome sequencing and annotation.</title>
        <authorList>
            <consortium name="The Broad Institute Genomics Platform"/>
            <consortium name="The Broad Institute Genome Sequencing Center for Infectious Disease"/>
            <person name="Wu L."/>
            <person name="Ma J."/>
        </authorList>
    </citation>
    <scope>NUCLEOTIDE SEQUENCE [LARGE SCALE GENOMIC DNA]</scope>
    <source>
        <strain evidence="2">JCM 17839</strain>
    </source>
</reference>
<evidence type="ECO:0000313" key="1">
    <source>
        <dbReference type="EMBL" id="GAA4487284.1"/>
    </source>
</evidence>
<comment type="caution">
    <text evidence="1">The sequence shown here is derived from an EMBL/GenBank/DDBJ whole genome shotgun (WGS) entry which is preliminary data.</text>
</comment>
<protein>
    <submittedName>
        <fullName evidence="1">Uncharacterized protein</fullName>
    </submittedName>
</protein>
<keyword evidence="2" id="KW-1185">Reference proteome</keyword>
<organism evidence="1 2">
    <name type="scientific">Microbacterium panaciterrae</name>
    <dbReference type="NCBI Taxonomy" id="985759"/>
    <lineage>
        <taxon>Bacteria</taxon>
        <taxon>Bacillati</taxon>
        <taxon>Actinomycetota</taxon>
        <taxon>Actinomycetes</taxon>
        <taxon>Micrococcales</taxon>
        <taxon>Microbacteriaceae</taxon>
        <taxon>Microbacterium</taxon>
    </lineage>
</organism>
<name>A0ABP8PHY2_9MICO</name>